<proteinExistence type="predicted"/>
<dbReference type="EMBL" id="GBXM01095008">
    <property type="protein sequence ID" value="JAH13569.1"/>
    <property type="molecule type" value="Transcribed_RNA"/>
</dbReference>
<name>A0A0E9Q9Y1_ANGAN</name>
<keyword evidence="1" id="KW-0472">Membrane</keyword>
<reference evidence="2" key="1">
    <citation type="submission" date="2014-11" db="EMBL/GenBank/DDBJ databases">
        <authorList>
            <person name="Amaro Gonzalez C."/>
        </authorList>
    </citation>
    <scope>NUCLEOTIDE SEQUENCE</scope>
</reference>
<keyword evidence="1" id="KW-0812">Transmembrane</keyword>
<protein>
    <submittedName>
        <fullName evidence="2">Uncharacterized protein</fullName>
    </submittedName>
</protein>
<accession>A0A0E9Q9Y1</accession>
<evidence type="ECO:0000256" key="1">
    <source>
        <dbReference type="SAM" id="Phobius"/>
    </source>
</evidence>
<evidence type="ECO:0000313" key="2">
    <source>
        <dbReference type="EMBL" id="JAH13569.1"/>
    </source>
</evidence>
<feature type="transmembrane region" description="Helical" evidence="1">
    <location>
        <begin position="50"/>
        <end position="72"/>
    </location>
</feature>
<sequence length="78" mass="8998">MFLVTVRHWIGHACFYCISTCLNLYSLWVKLTLVPFQQCHCLAVPHAIKANIVFAFICVFISVFNFCAWIGWKANINT</sequence>
<organism evidence="2">
    <name type="scientific">Anguilla anguilla</name>
    <name type="common">European freshwater eel</name>
    <name type="synonym">Muraena anguilla</name>
    <dbReference type="NCBI Taxonomy" id="7936"/>
    <lineage>
        <taxon>Eukaryota</taxon>
        <taxon>Metazoa</taxon>
        <taxon>Chordata</taxon>
        <taxon>Craniata</taxon>
        <taxon>Vertebrata</taxon>
        <taxon>Euteleostomi</taxon>
        <taxon>Actinopterygii</taxon>
        <taxon>Neopterygii</taxon>
        <taxon>Teleostei</taxon>
        <taxon>Anguilliformes</taxon>
        <taxon>Anguillidae</taxon>
        <taxon>Anguilla</taxon>
    </lineage>
</organism>
<dbReference type="AlphaFoldDB" id="A0A0E9Q9Y1"/>
<keyword evidence="1" id="KW-1133">Transmembrane helix</keyword>
<feature type="transmembrane region" description="Helical" evidence="1">
    <location>
        <begin position="6"/>
        <end position="29"/>
    </location>
</feature>
<reference evidence="2" key="2">
    <citation type="journal article" date="2015" name="Fish Shellfish Immunol.">
        <title>Early steps in the European eel (Anguilla anguilla)-Vibrio vulnificus interaction in the gills: Role of the RtxA13 toxin.</title>
        <authorList>
            <person name="Callol A."/>
            <person name="Pajuelo D."/>
            <person name="Ebbesson L."/>
            <person name="Teles M."/>
            <person name="MacKenzie S."/>
            <person name="Amaro C."/>
        </authorList>
    </citation>
    <scope>NUCLEOTIDE SEQUENCE</scope>
</reference>